<gene>
    <name evidence="3" type="ORF">VCO01S_15990</name>
</gene>
<keyword evidence="4" id="KW-1185">Reference proteome</keyword>
<dbReference type="AlphaFoldDB" id="A0A4Y3ILX5"/>
<name>A0A4Y3ILX5_9VIBR</name>
<proteinExistence type="predicted"/>
<dbReference type="Pfam" id="PF01408">
    <property type="entry name" value="GFO_IDH_MocA"/>
    <property type="match status" value="1"/>
</dbReference>
<evidence type="ECO:0000259" key="2">
    <source>
        <dbReference type="Pfam" id="PF22725"/>
    </source>
</evidence>
<evidence type="ECO:0000259" key="1">
    <source>
        <dbReference type="Pfam" id="PF01408"/>
    </source>
</evidence>
<protein>
    <submittedName>
        <fullName evidence="3">Oxidoreductase</fullName>
    </submittedName>
</protein>
<dbReference type="Gene3D" id="3.40.50.720">
    <property type="entry name" value="NAD(P)-binding Rossmann-like Domain"/>
    <property type="match status" value="1"/>
</dbReference>
<dbReference type="SUPFAM" id="SSF55347">
    <property type="entry name" value="Glyceraldehyde-3-phosphate dehydrogenase-like, C-terminal domain"/>
    <property type="match status" value="1"/>
</dbReference>
<dbReference type="Pfam" id="PF22725">
    <property type="entry name" value="GFO_IDH_MocA_C3"/>
    <property type="match status" value="1"/>
</dbReference>
<dbReference type="EMBL" id="BJLH01000006">
    <property type="protein sequence ID" value="GEA60406.1"/>
    <property type="molecule type" value="Genomic_DNA"/>
</dbReference>
<comment type="caution">
    <text evidence="3">The sequence shown here is derived from an EMBL/GenBank/DDBJ whole genome shotgun (WGS) entry which is preliminary data.</text>
</comment>
<dbReference type="InterPro" id="IPR036291">
    <property type="entry name" value="NAD(P)-bd_dom_sf"/>
</dbReference>
<dbReference type="Proteomes" id="UP000318242">
    <property type="component" value="Unassembled WGS sequence"/>
</dbReference>
<dbReference type="PANTHER" id="PTHR43054:SF1">
    <property type="entry name" value="SCYLLO-INOSITOL 2-DEHYDROGENASE (NADP(+)) IOLU"/>
    <property type="match status" value="1"/>
</dbReference>
<evidence type="ECO:0000313" key="3">
    <source>
        <dbReference type="EMBL" id="GEA60406.1"/>
    </source>
</evidence>
<feature type="domain" description="GFO/IDH/MocA-like oxidoreductase" evidence="2">
    <location>
        <begin position="137"/>
        <end position="244"/>
    </location>
</feature>
<sequence>MLKLGVIGSNWITERFIDAAKTSDSFLLQAVYSRNIENAKQFAQKHQASYYFDSLEALASSDVDAVYIASPNSFHAPQAMQLMKAGKHVIVEKPIASNFALAQQMYQVAQEQSVILFEAYMSSYLPNFDIVRQSIPKLGKLRKANINYCQYSSRYQKYLDGENPNTFNPLFSNGSIMDIGFYCIAACVELFGEPRSIKAQAALLESGVDGHGSVILNFGDFDAVVTHSKVNDSYLPSEIQGEDAALQIDMISLCQSVKWYQRGESPLSIGVKQHTNPMYYEAKAFAKAIGLGRIHAADQHRALITSKVITEIRAQTGVVFPADNETK</sequence>
<dbReference type="PANTHER" id="PTHR43054">
    <property type="match status" value="1"/>
</dbReference>
<dbReference type="RefSeq" id="WP_141270842.1">
    <property type="nucleotide sequence ID" value="NZ_BJLH01000006.1"/>
</dbReference>
<dbReference type="SUPFAM" id="SSF51735">
    <property type="entry name" value="NAD(P)-binding Rossmann-fold domains"/>
    <property type="match status" value="1"/>
</dbReference>
<dbReference type="GO" id="GO:0000166">
    <property type="term" value="F:nucleotide binding"/>
    <property type="evidence" value="ECO:0007669"/>
    <property type="project" value="InterPro"/>
</dbReference>
<accession>A0A4Y3ILX5</accession>
<dbReference type="InterPro" id="IPR055170">
    <property type="entry name" value="GFO_IDH_MocA-like_dom"/>
</dbReference>
<dbReference type="InterPro" id="IPR000683">
    <property type="entry name" value="Gfo/Idh/MocA-like_OxRdtase_N"/>
</dbReference>
<feature type="domain" description="Gfo/Idh/MocA-like oxidoreductase N-terminal" evidence="1">
    <location>
        <begin position="3"/>
        <end position="119"/>
    </location>
</feature>
<dbReference type="Gene3D" id="3.30.360.10">
    <property type="entry name" value="Dihydrodipicolinate Reductase, domain 2"/>
    <property type="match status" value="1"/>
</dbReference>
<evidence type="ECO:0000313" key="4">
    <source>
        <dbReference type="Proteomes" id="UP000318242"/>
    </source>
</evidence>
<dbReference type="OrthoDB" id="9774191at2"/>
<reference evidence="3 4" key="1">
    <citation type="submission" date="2019-06" db="EMBL/GenBank/DDBJ databases">
        <title>Whole genome shotgun sequence of Vibrio comitans NBRC 102076.</title>
        <authorList>
            <person name="Hosoyama A."/>
            <person name="Uohara A."/>
            <person name="Ohji S."/>
            <person name="Ichikawa N."/>
        </authorList>
    </citation>
    <scope>NUCLEOTIDE SEQUENCE [LARGE SCALE GENOMIC DNA]</scope>
    <source>
        <strain evidence="3 4">NBRC 102076</strain>
    </source>
</reference>
<organism evidence="3 4">
    <name type="scientific">Vibrio comitans NBRC 102076</name>
    <dbReference type="NCBI Taxonomy" id="1219078"/>
    <lineage>
        <taxon>Bacteria</taxon>
        <taxon>Pseudomonadati</taxon>
        <taxon>Pseudomonadota</taxon>
        <taxon>Gammaproteobacteria</taxon>
        <taxon>Vibrionales</taxon>
        <taxon>Vibrionaceae</taxon>
        <taxon>Vibrio</taxon>
    </lineage>
</organism>